<sequence length="673" mass="71798">MSQVELPRRTRRRPAATEWRADIDGLRAFAIVLVVVYHVWLGRVSGGVDVFLLVSAYFLTASFLRRSDGLRPSDLPVFWFRRFARLLPAAAVTIFAVLGFTAAALPGSQWRTVWSQSWASLFYVQNRELADSSVDYYARTETFPSILQHFWSLSVQGQVFLLWPVIILVSVLIARALRRSARLVLGVVFAAVFVVSFLYSTWLVGADQQVAYFSTPARLWEFALGSLAALLLPSLRLPRWAAAALGWGGIVALVTCGIVLDVGAGFPGVAALWPTLAAMAIIAAGQTEKPAAASSARFLASRPLAAVGKIAYSLYLVHWPILIGYMTITDSTDVGIGGGVVVIALSVAAAFVLHRAVEQPAGRMMAGVRRNAALMSAAVLLVAVPLGSWQLADSVRAATANPENNPGAAVLMPWLGAIAADDAPVVPTSTQLDDEWVEVGRSCTGSRIPDQPLVAESCLENDVVEGAPTLLILGDSHAQQWIGMFLPILDEANWNLVAVMKGGCAFAPGEAGDEDCVAWRTEAAEYAEAADVDVVAVVGTKAISMSPEERVPYGLDTVVDSIAASGSQVILLRDNPRFDFDMYRCWEAEGSESCAVPVGDVLAAENPAQALTREGSVFALDLTEYICPDGLCNPVVGNVAVFLDDNHLTGTYAATLAPAGIAALREMPGVPLG</sequence>
<feature type="transmembrane region" description="Helical" evidence="1">
    <location>
        <begin position="266"/>
        <end position="285"/>
    </location>
</feature>
<dbReference type="AlphaFoldDB" id="A0A7D5EY69"/>
<feature type="transmembrane region" description="Helical" evidence="1">
    <location>
        <begin position="184"/>
        <end position="205"/>
    </location>
</feature>
<evidence type="ECO:0000313" key="4">
    <source>
        <dbReference type="EMBL" id="QLD12564.1"/>
    </source>
</evidence>
<keyword evidence="1" id="KW-0472">Membrane</keyword>
<name>A0A7D5EY69_9MICO</name>
<feature type="domain" description="Acyltransferase 3" evidence="2">
    <location>
        <begin position="21"/>
        <end position="354"/>
    </location>
</feature>
<evidence type="ECO:0000259" key="2">
    <source>
        <dbReference type="Pfam" id="PF01757"/>
    </source>
</evidence>
<feature type="transmembrane region" description="Helical" evidence="1">
    <location>
        <begin position="240"/>
        <end position="260"/>
    </location>
</feature>
<evidence type="ECO:0000259" key="3">
    <source>
        <dbReference type="Pfam" id="PF19040"/>
    </source>
</evidence>
<feature type="transmembrane region" description="Helical" evidence="1">
    <location>
        <begin position="21"/>
        <end position="40"/>
    </location>
</feature>
<feature type="transmembrane region" description="Helical" evidence="1">
    <location>
        <begin position="217"/>
        <end position="233"/>
    </location>
</feature>
<feature type="transmembrane region" description="Helical" evidence="1">
    <location>
        <begin position="306"/>
        <end position="328"/>
    </location>
</feature>
<feature type="transmembrane region" description="Helical" evidence="1">
    <location>
        <begin position="46"/>
        <end position="65"/>
    </location>
</feature>
<protein>
    <submittedName>
        <fullName evidence="4">Acyltransferase</fullName>
    </submittedName>
</protein>
<dbReference type="Pfam" id="PF19040">
    <property type="entry name" value="SGNH"/>
    <property type="match status" value="1"/>
</dbReference>
<organism evidence="4 5">
    <name type="scientific">Microbacterium oleivorans</name>
    <dbReference type="NCBI Taxonomy" id="273677"/>
    <lineage>
        <taxon>Bacteria</taxon>
        <taxon>Bacillati</taxon>
        <taxon>Actinomycetota</taxon>
        <taxon>Actinomycetes</taxon>
        <taxon>Micrococcales</taxon>
        <taxon>Microbacteriaceae</taxon>
        <taxon>Microbacterium</taxon>
    </lineage>
</organism>
<dbReference type="EMBL" id="CP058316">
    <property type="protein sequence ID" value="QLD12564.1"/>
    <property type="molecule type" value="Genomic_DNA"/>
</dbReference>
<dbReference type="RefSeq" id="WP_178013426.1">
    <property type="nucleotide sequence ID" value="NZ_CP058316.1"/>
</dbReference>
<keyword evidence="4" id="KW-0012">Acyltransferase</keyword>
<dbReference type="Pfam" id="PF01757">
    <property type="entry name" value="Acyl_transf_3"/>
    <property type="match status" value="1"/>
</dbReference>
<reference evidence="4 5" key="1">
    <citation type="submission" date="2020-06" db="EMBL/GenBank/DDBJ databases">
        <authorList>
            <person name="Jo H."/>
        </authorList>
    </citation>
    <scope>NUCLEOTIDE SEQUENCE [LARGE SCALE GENOMIC DNA]</scope>
    <source>
        <strain evidence="4 5">I46</strain>
    </source>
</reference>
<dbReference type="InterPro" id="IPR043968">
    <property type="entry name" value="SGNH"/>
</dbReference>
<dbReference type="InterPro" id="IPR002656">
    <property type="entry name" value="Acyl_transf_3_dom"/>
</dbReference>
<gene>
    <name evidence="4" type="ORF">HW566_12770</name>
</gene>
<keyword evidence="1" id="KW-1133">Transmembrane helix</keyword>
<evidence type="ECO:0000256" key="1">
    <source>
        <dbReference type="SAM" id="Phobius"/>
    </source>
</evidence>
<accession>A0A7D5EY69</accession>
<dbReference type="GO" id="GO:0016020">
    <property type="term" value="C:membrane"/>
    <property type="evidence" value="ECO:0007669"/>
    <property type="project" value="TreeGrafter"/>
</dbReference>
<evidence type="ECO:0000313" key="5">
    <source>
        <dbReference type="Proteomes" id="UP000509638"/>
    </source>
</evidence>
<feature type="transmembrane region" description="Helical" evidence="1">
    <location>
        <begin position="334"/>
        <end position="353"/>
    </location>
</feature>
<dbReference type="PANTHER" id="PTHR23028">
    <property type="entry name" value="ACETYLTRANSFERASE"/>
    <property type="match status" value="1"/>
</dbReference>
<keyword evidence="4" id="KW-0808">Transferase</keyword>
<feature type="transmembrane region" description="Helical" evidence="1">
    <location>
        <begin position="86"/>
        <end position="105"/>
    </location>
</feature>
<keyword evidence="1" id="KW-0812">Transmembrane</keyword>
<dbReference type="GO" id="GO:0009103">
    <property type="term" value="P:lipopolysaccharide biosynthetic process"/>
    <property type="evidence" value="ECO:0007669"/>
    <property type="project" value="TreeGrafter"/>
</dbReference>
<dbReference type="InterPro" id="IPR050879">
    <property type="entry name" value="Acyltransferase_3"/>
</dbReference>
<dbReference type="PANTHER" id="PTHR23028:SF53">
    <property type="entry name" value="ACYL_TRANSF_3 DOMAIN-CONTAINING PROTEIN"/>
    <property type="match status" value="1"/>
</dbReference>
<feature type="transmembrane region" description="Helical" evidence="1">
    <location>
        <begin position="160"/>
        <end position="177"/>
    </location>
</feature>
<dbReference type="Proteomes" id="UP000509638">
    <property type="component" value="Chromosome"/>
</dbReference>
<feature type="domain" description="SGNH" evidence="3">
    <location>
        <begin position="456"/>
        <end position="659"/>
    </location>
</feature>
<dbReference type="GO" id="GO:0016747">
    <property type="term" value="F:acyltransferase activity, transferring groups other than amino-acyl groups"/>
    <property type="evidence" value="ECO:0007669"/>
    <property type="project" value="InterPro"/>
</dbReference>
<feature type="transmembrane region" description="Helical" evidence="1">
    <location>
        <begin position="373"/>
        <end position="392"/>
    </location>
</feature>
<proteinExistence type="predicted"/>